<evidence type="ECO:0000313" key="2">
    <source>
        <dbReference type="Proteomes" id="UP001227230"/>
    </source>
</evidence>
<sequence>MVSARFRRHSRRDAKSFRKNMLSSQGCEVGFHLEVLSSQLVAYIGQLQKEIHPTVQKGRGITSQQKGDFATLWKMLPSAGSDWFAKAATSSFQLRIAHHLKNWIVDFLRFEMVYSMHQFDLRKCSKSGCYDCHQEYASWQILFTFSPCIPDLLLANDFQALPKIPQHSPQS</sequence>
<dbReference type="Proteomes" id="UP001227230">
    <property type="component" value="Chromosome 19"/>
</dbReference>
<dbReference type="EMBL" id="CP126666">
    <property type="protein sequence ID" value="WKA12829.1"/>
    <property type="molecule type" value="Genomic_DNA"/>
</dbReference>
<reference evidence="1 2" key="1">
    <citation type="journal article" date="2023" name="Hortic Res">
        <title>The complete reference genome for grapevine (Vitis vinifera L.) genetics and breeding.</title>
        <authorList>
            <person name="Shi X."/>
            <person name="Cao S."/>
            <person name="Wang X."/>
            <person name="Huang S."/>
            <person name="Wang Y."/>
            <person name="Liu Z."/>
            <person name="Liu W."/>
            <person name="Leng X."/>
            <person name="Peng Y."/>
            <person name="Wang N."/>
            <person name="Wang Y."/>
            <person name="Ma Z."/>
            <person name="Xu X."/>
            <person name="Zhang F."/>
            <person name="Xue H."/>
            <person name="Zhong H."/>
            <person name="Wang Y."/>
            <person name="Zhang K."/>
            <person name="Velt A."/>
            <person name="Avia K."/>
            <person name="Holtgrawe D."/>
            <person name="Grimplet J."/>
            <person name="Matus J.T."/>
            <person name="Ware D."/>
            <person name="Wu X."/>
            <person name="Wang H."/>
            <person name="Liu C."/>
            <person name="Fang Y."/>
            <person name="Rustenholz C."/>
            <person name="Cheng Z."/>
            <person name="Xiao H."/>
            <person name="Zhou Y."/>
        </authorList>
    </citation>
    <scope>NUCLEOTIDE SEQUENCE [LARGE SCALE GENOMIC DNA]</scope>
    <source>
        <strain evidence="2">cv. Pinot noir / PN40024</strain>
        <tissue evidence="1">Leaf</tissue>
    </source>
</reference>
<evidence type="ECO:0000313" key="1">
    <source>
        <dbReference type="EMBL" id="WKA12829.1"/>
    </source>
</evidence>
<protein>
    <submittedName>
        <fullName evidence="1">Uncharacterized protein</fullName>
    </submittedName>
</protein>
<organism evidence="1 2">
    <name type="scientific">Vitis vinifera</name>
    <name type="common">Grape</name>
    <dbReference type="NCBI Taxonomy" id="29760"/>
    <lineage>
        <taxon>Eukaryota</taxon>
        <taxon>Viridiplantae</taxon>
        <taxon>Streptophyta</taxon>
        <taxon>Embryophyta</taxon>
        <taxon>Tracheophyta</taxon>
        <taxon>Spermatophyta</taxon>
        <taxon>Magnoliopsida</taxon>
        <taxon>eudicotyledons</taxon>
        <taxon>Gunneridae</taxon>
        <taxon>Pentapetalae</taxon>
        <taxon>rosids</taxon>
        <taxon>Vitales</taxon>
        <taxon>Vitaceae</taxon>
        <taxon>Viteae</taxon>
        <taxon>Vitis</taxon>
    </lineage>
</organism>
<accession>A0ABY9DZ79</accession>
<gene>
    <name evidence="1" type="ORF">VitviT2T_030182</name>
</gene>
<name>A0ABY9DZ79_VITVI</name>
<proteinExistence type="predicted"/>
<keyword evidence="2" id="KW-1185">Reference proteome</keyword>